<dbReference type="NCBIfam" id="TIGR02364">
    <property type="entry name" value="dha_pts"/>
    <property type="match status" value="1"/>
</dbReference>
<comment type="function">
    <text evidence="2">Component of the dihydroxyacetone kinase complex, which is responsible for the phosphoenolpyruvate (PEP)-dependent phosphorylation of dihydroxyacetone. DhaM serves as the phosphoryl donor. Is phosphorylated by phosphoenolpyruvate in an EI- and HPr-dependent reaction, and a phosphorelay system on histidine residues finally leads to phosphoryl transfer to DhaL and dihydroxyacetone.</text>
</comment>
<evidence type="ECO:0000256" key="3">
    <source>
        <dbReference type="ARBA" id="ARBA00012095"/>
    </source>
</evidence>
<organism evidence="7 8">
    <name type="scientific">Sphaerobacter thermophilus (strain ATCC 49802 / DSM 20745 / KCCM 41009 / NCIMB 13125 / S 6022)</name>
    <dbReference type="NCBI Taxonomy" id="479434"/>
    <lineage>
        <taxon>Bacteria</taxon>
        <taxon>Pseudomonadati</taxon>
        <taxon>Thermomicrobiota</taxon>
        <taxon>Thermomicrobia</taxon>
        <taxon>Sphaerobacterales</taxon>
        <taxon>Sphaerobacterineae</taxon>
        <taxon>Sphaerobacteraceae</taxon>
        <taxon>Sphaerobacter</taxon>
    </lineage>
</organism>
<dbReference type="InterPro" id="IPR036662">
    <property type="entry name" value="PTS_EIIA_man-typ_sf"/>
</dbReference>
<dbReference type="RefSeq" id="WP_012873555.1">
    <property type="nucleotide sequence ID" value="NC_013524.1"/>
</dbReference>
<dbReference type="GO" id="GO:0016020">
    <property type="term" value="C:membrane"/>
    <property type="evidence" value="ECO:0007669"/>
    <property type="project" value="InterPro"/>
</dbReference>
<dbReference type="STRING" id="479434.Sthe_3120"/>
<sequence length="133" mass="13361">MPVGLVIVAHSQRLAEGVREVALQMTGGSVTIEAAGGVAGGALGTDAEAIARAIAAADSPDGVLVLMDLGSAVLSTEMAVEMLGDRLQGRVVLSDAPLVEGAVVAAVEASIGRSLDEVAQTALDARQMTKVKR</sequence>
<dbReference type="EC" id="2.7.1.121" evidence="3"/>
<accession>D1C9M7</accession>
<keyword evidence="4" id="KW-0808">Transferase</keyword>
<dbReference type="GO" id="GO:0009401">
    <property type="term" value="P:phosphoenolpyruvate-dependent sugar phosphotransferase system"/>
    <property type="evidence" value="ECO:0007669"/>
    <property type="project" value="InterPro"/>
</dbReference>
<dbReference type="Gene3D" id="3.40.50.510">
    <property type="entry name" value="Phosphotransferase system, mannose-type IIA component"/>
    <property type="match status" value="1"/>
</dbReference>
<dbReference type="Proteomes" id="UP000002027">
    <property type="component" value="Chromosome 2"/>
</dbReference>
<dbReference type="AlphaFoldDB" id="D1C9M7"/>
<reference evidence="7 8" key="2">
    <citation type="journal article" date="2010" name="Stand. Genomic Sci.">
        <title>Complete genome sequence of Desulfohalobium retbaense type strain (HR(100)).</title>
        <authorList>
            <person name="Spring S."/>
            <person name="Nolan M."/>
            <person name="Lapidus A."/>
            <person name="Glavina Del Rio T."/>
            <person name="Copeland A."/>
            <person name="Tice H."/>
            <person name="Cheng J.F."/>
            <person name="Lucas S."/>
            <person name="Land M."/>
            <person name="Chen F."/>
            <person name="Bruce D."/>
            <person name="Goodwin L."/>
            <person name="Pitluck S."/>
            <person name="Ivanova N."/>
            <person name="Mavromatis K."/>
            <person name="Mikhailova N."/>
            <person name="Pati A."/>
            <person name="Chen A."/>
            <person name="Palaniappan K."/>
            <person name="Hauser L."/>
            <person name="Chang Y.J."/>
            <person name="Jeffries C.D."/>
            <person name="Munk C."/>
            <person name="Kiss H."/>
            <person name="Chain P."/>
            <person name="Han C."/>
            <person name="Brettin T."/>
            <person name="Detter J.C."/>
            <person name="Schuler E."/>
            <person name="Goker M."/>
            <person name="Rohde M."/>
            <person name="Bristow J."/>
            <person name="Eisen J.A."/>
            <person name="Markowitz V."/>
            <person name="Hugenholtz P."/>
            <person name="Kyrpides N.C."/>
            <person name="Klenk H.P."/>
        </authorList>
    </citation>
    <scope>NUCLEOTIDE SEQUENCE [LARGE SCALE GENOMIC DNA]</scope>
    <source>
        <strain evidence="8">ATCC 49802 / DSM 20745 / S 6022</strain>
    </source>
</reference>
<evidence type="ECO:0000256" key="1">
    <source>
        <dbReference type="ARBA" id="ARBA00001113"/>
    </source>
</evidence>
<dbReference type="KEGG" id="sti:Sthe_3120"/>
<name>D1C9M7_SPHTD</name>
<dbReference type="GO" id="GO:0019563">
    <property type="term" value="P:glycerol catabolic process"/>
    <property type="evidence" value="ECO:0007669"/>
    <property type="project" value="InterPro"/>
</dbReference>
<evidence type="ECO:0000256" key="5">
    <source>
        <dbReference type="ARBA" id="ARBA00046577"/>
    </source>
</evidence>
<comment type="subunit">
    <text evidence="5">Homodimer. The dihydroxyacetone kinase complex is composed of a homodimer of DhaM, a homodimer of DhaK and the subunit DhaL.</text>
</comment>
<evidence type="ECO:0000313" key="7">
    <source>
        <dbReference type="EMBL" id="ACZ40520.1"/>
    </source>
</evidence>
<feature type="domain" description="PTS EIIA type-4" evidence="6">
    <location>
        <begin position="2"/>
        <end position="133"/>
    </location>
</feature>
<dbReference type="PROSITE" id="PS51096">
    <property type="entry name" value="PTS_EIIA_TYPE_4"/>
    <property type="match status" value="1"/>
</dbReference>
<dbReference type="InterPro" id="IPR012844">
    <property type="entry name" value="DhaM_N"/>
</dbReference>
<dbReference type="SUPFAM" id="SSF53062">
    <property type="entry name" value="PTS system fructose IIA component-like"/>
    <property type="match status" value="1"/>
</dbReference>
<dbReference type="eggNOG" id="COG3412">
    <property type="taxonomic scope" value="Bacteria"/>
</dbReference>
<reference evidence="8" key="1">
    <citation type="submission" date="2009-11" db="EMBL/GenBank/DDBJ databases">
        <title>The complete chromosome 2 of Sphaerobacter thermophilus DSM 20745.</title>
        <authorList>
            <person name="Lucas S."/>
            <person name="Copeland A."/>
            <person name="Lapidus A."/>
            <person name="Glavina del Rio T."/>
            <person name="Dalin E."/>
            <person name="Tice H."/>
            <person name="Bruce D."/>
            <person name="Goodwin L."/>
            <person name="Pitluck S."/>
            <person name="Kyrpides N."/>
            <person name="Mavromatis K."/>
            <person name="Ivanova N."/>
            <person name="Mikhailova N."/>
            <person name="LaButti K.M."/>
            <person name="Clum A."/>
            <person name="Sun H.I."/>
            <person name="Brettin T."/>
            <person name="Detter J.C."/>
            <person name="Han C."/>
            <person name="Larimer F."/>
            <person name="Land M."/>
            <person name="Hauser L."/>
            <person name="Markowitz V."/>
            <person name="Cheng J.F."/>
            <person name="Hugenholtz P."/>
            <person name="Woyke T."/>
            <person name="Wu D."/>
            <person name="Steenblock K."/>
            <person name="Schneider S."/>
            <person name="Pukall R."/>
            <person name="Goeker M."/>
            <person name="Klenk H.P."/>
            <person name="Eisen J.A."/>
        </authorList>
    </citation>
    <scope>NUCLEOTIDE SEQUENCE [LARGE SCALE GENOMIC DNA]</scope>
    <source>
        <strain evidence="8">ATCC 49802 / DSM 20745 / S 6022</strain>
    </source>
</reference>
<dbReference type="EMBL" id="CP001824">
    <property type="protein sequence ID" value="ACZ40520.1"/>
    <property type="molecule type" value="Genomic_DNA"/>
</dbReference>
<evidence type="ECO:0000256" key="2">
    <source>
        <dbReference type="ARBA" id="ARBA00002788"/>
    </source>
</evidence>
<protein>
    <recommendedName>
        <fullName evidence="3">phosphoenolpyruvate--glycerone phosphotransferase</fullName>
        <ecNumber evidence="3">2.7.1.121</ecNumber>
    </recommendedName>
</protein>
<dbReference type="HOGENOM" id="CLU_045361_2_1_0"/>
<keyword evidence="7" id="KW-0418">Kinase</keyword>
<dbReference type="Pfam" id="PF03610">
    <property type="entry name" value="EIIA-man"/>
    <property type="match status" value="1"/>
</dbReference>
<proteinExistence type="predicted"/>
<keyword evidence="8" id="KW-1185">Reference proteome</keyword>
<evidence type="ECO:0000313" key="8">
    <source>
        <dbReference type="Proteomes" id="UP000002027"/>
    </source>
</evidence>
<evidence type="ECO:0000259" key="6">
    <source>
        <dbReference type="PROSITE" id="PS51096"/>
    </source>
</evidence>
<dbReference type="OrthoDB" id="7065393at2"/>
<comment type="catalytic activity">
    <reaction evidence="1">
        <text>dihydroxyacetone + phosphoenolpyruvate = dihydroxyacetone phosphate + pyruvate</text>
        <dbReference type="Rhea" id="RHEA:18381"/>
        <dbReference type="ChEBI" id="CHEBI:15361"/>
        <dbReference type="ChEBI" id="CHEBI:16016"/>
        <dbReference type="ChEBI" id="CHEBI:57642"/>
        <dbReference type="ChEBI" id="CHEBI:58702"/>
        <dbReference type="EC" id="2.7.1.121"/>
    </reaction>
</comment>
<dbReference type="GO" id="GO:0047324">
    <property type="term" value="F:phosphoenolpyruvate-glycerone phosphotransferase activity"/>
    <property type="evidence" value="ECO:0007669"/>
    <property type="project" value="UniProtKB-EC"/>
</dbReference>
<evidence type="ECO:0000256" key="4">
    <source>
        <dbReference type="ARBA" id="ARBA00022679"/>
    </source>
</evidence>
<dbReference type="InterPro" id="IPR039643">
    <property type="entry name" value="DhaM"/>
</dbReference>
<dbReference type="PANTHER" id="PTHR38594">
    <property type="entry name" value="PEP-DEPENDENT DIHYDROXYACETONE KINASE, PHOSPHORYL DONOR SUBUNIT DHAM"/>
    <property type="match status" value="1"/>
</dbReference>
<gene>
    <name evidence="7" type="ordered locus">Sthe_3120</name>
</gene>
<dbReference type="PANTHER" id="PTHR38594:SF1">
    <property type="entry name" value="PEP-DEPENDENT DIHYDROXYACETONE KINASE, PHOSPHORYL DONOR SUBUNIT DHAM"/>
    <property type="match status" value="1"/>
</dbReference>
<dbReference type="InParanoid" id="D1C9M7"/>
<dbReference type="InterPro" id="IPR004701">
    <property type="entry name" value="PTS_EIIA_man-typ"/>
</dbReference>